<sequence length="70" mass="7853">MQRFLGLVPDQRELTLQALSWITCSQRPLSAVEPQHAFTVEIGETSFDPDNMPDIEDMVSVCASLVMIDE</sequence>
<name>A0A017SIU1_ASPRC</name>
<dbReference type="Pfam" id="PF22939">
    <property type="entry name" value="WHD_GPIID"/>
    <property type="match status" value="1"/>
</dbReference>
<dbReference type="HOGENOM" id="CLU_2757362_0_0_1"/>
<gene>
    <name evidence="2" type="ORF">EURHEDRAFT_452594</name>
</gene>
<reference evidence="3" key="1">
    <citation type="journal article" date="2014" name="Nat. Commun.">
        <title>Genomic adaptations of the halophilic Dead Sea filamentous fungus Eurotium rubrum.</title>
        <authorList>
            <person name="Kis-Papo T."/>
            <person name="Weig A.R."/>
            <person name="Riley R."/>
            <person name="Persoh D."/>
            <person name="Salamov A."/>
            <person name="Sun H."/>
            <person name="Lipzen A."/>
            <person name="Wasser S.P."/>
            <person name="Rambold G."/>
            <person name="Grigoriev I.V."/>
            <person name="Nevo E."/>
        </authorList>
    </citation>
    <scope>NUCLEOTIDE SEQUENCE [LARGE SCALE GENOMIC DNA]</scope>
    <source>
        <strain evidence="3">CBS 135680</strain>
    </source>
</reference>
<proteinExistence type="predicted"/>
<protein>
    <recommendedName>
        <fullName evidence="1">GPI inositol-deacylase winged helix domain-containing protein</fullName>
    </recommendedName>
</protein>
<evidence type="ECO:0000313" key="3">
    <source>
        <dbReference type="Proteomes" id="UP000019804"/>
    </source>
</evidence>
<keyword evidence="3" id="KW-1185">Reference proteome</keyword>
<dbReference type="Proteomes" id="UP000019804">
    <property type="component" value="Unassembled WGS sequence"/>
</dbReference>
<dbReference type="RefSeq" id="XP_040640565.1">
    <property type="nucleotide sequence ID" value="XM_040784052.1"/>
</dbReference>
<evidence type="ECO:0000259" key="1">
    <source>
        <dbReference type="Pfam" id="PF22939"/>
    </source>
</evidence>
<accession>A0A017SIU1</accession>
<organism evidence="2 3">
    <name type="scientific">Aspergillus ruber (strain CBS 135680)</name>
    <dbReference type="NCBI Taxonomy" id="1388766"/>
    <lineage>
        <taxon>Eukaryota</taxon>
        <taxon>Fungi</taxon>
        <taxon>Dikarya</taxon>
        <taxon>Ascomycota</taxon>
        <taxon>Pezizomycotina</taxon>
        <taxon>Eurotiomycetes</taxon>
        <taxon>Eurotiomycetidae</taxon>
        <taxon>Eurotiales</taxon>
        <taxon>Aspergillaceae</taxon>
        <taxon>Aspergillus</taxon>
        <taxon>Aspergillus subgen. Aspergillus</taxon>
    </lineage>
</organism>
<dbReference type="GeneID" id="63699176"/>
<dbReference type="STRING" id="1388766.A0A017SIU1"/>
<dbReference type="AlphaFoldDB" id="A0A017SIU1"/>
<dbReference type="InterPro" id="IPR054471">
    <property type="entry name" value="GPIID_WHD"/>
</dbReference>
<evidence type="ECO:0000313" key="2">
    <source>
        <dbReference type="EMBL" id="EYE96877.1"/>
    </source>
</evidence>
<dbReference type="OrthoDB" id="195446at2759"/>
<dbReference type="EMBL" id="KK088417">
    <property type="protein sequence ID" value="EYE96877.1"/>
    <property type="molecule type" value="Genomic_DNA"/>
</dbReference>
<feature type="domain" description="GPI inositol-deacylase winged helix" evidence="1">
    <location>
        <begin position="13"/>
        <end position="69"/>
    </location>
</feature>